<reference evidence="2 3" key="1">
    <citation type="submission" date="2014-01" db="EMBL/GenBank/DDBJ databases">
        <title>Genome sequence determination for a cystic fibrosis isolate, Inquilinus limosus.</title>
        <authorList>
            <person name="Pino M."/>
            <person name="Di Conza J."/>
            <person name="Gutkind G."/>
        </authorList>
    </citation>
    <scope>NUCLEOTIDE SEQUENCE [LARGE SCALE GENOMIC DNA]</scope>
    <source>
        <strain evidence="2 3">MP06</strain>
    </source>
</reference>
<dbReference type="AlphaFoldDB" id="A0A0A0DC60"/>
<gene>
    <name evidence="2" type="ORF">P409_02950</name>
</gene>
<proteinExistence type="predicted"/>
<evidence type="ECO:0000256" key="1">
    <source>
        <dbReference type="SAM" id="MobiDB-lite"/>
    </source>
</evidence>
<protein>
    <submittedName>
        <fullName evidence="2">Uncharacterized protein</fullName>
    </submittedName>
</protein>
<feature type="region of interest" description="Disordered" evidence="1">
    <location>
        <begin position="1"/>
        <end position="76"/>
    </location>
</feature>
<feature type="compositionally biased region" description="Basic and acidic residues" evidence="1">
    <location>
        <begin position="18"/>
        <end position="28"/>
    </location>
</feature>
<dbReference type="RefSeq" id="WP_034831568.1">
    <property type="nucleotide sequence ID" value="NZ_JANX01000015.1"/>
</dbReference>
<organism evidence="2 3">
    <name type="scientific">Inquilinus limosus MP06</name>
    <dbReference type="NCBI Taxonomy" id="1398085"/>
    <lineage>
        <taxon>Bacteria</taxon>
        <taxon>Pseudomonadati</taxon>
        <taxon>Pseudomonadota</taxon>
        <taxon>Alphaproteobacteria</taxon>
        <taxon>Rhodospirillales</taxon>
        <taxon>Rhodospirillaceae</taxon>
        <taxon>Inquilinus</taxon>
    </lineage>
</organism>
<accession>A0A0A0DC60</accession>
<dbReference type="Proteomes" id="UP000029995">
    <property type="component" value="Unassembled WGS sequence"/>
</dbReference>
<name>A0A0A0DC60_9PROT</name>
<dbReference type="OrthoDB" id="8526439at2"/>
<dbReference type="EMBL" id="JANX01000015">
    <property type="protein sequence ID" value="KGM35699.1"/>
    <property type="molecule type" value="Genomic_DNA"/>
</dbReference>
<evidence type="ECO:0000313" key="3">
    <source>
        <dbReference type="Proteomes" id="UP000029995"/>
    </source>
</evidence>
<sequence length="76" mass="8719">MSRSRRKSPFSAITTAASDKEDKAAEHRRERRQVRVAIKDGAETLPDPRAFGDPWDAAKDGKRRFDPSREPQLLRK</sequence>
<feature type="compositionally biased region" description="Basic and acidic residues" evidence="1">
    <location>
        <begin position="56"/>
        <end position="76"/>
    </location>
</feature>
<evidence type="ECO:0000313" key="2">
    <source>
        <dbReference type="EMBL" id="KGM35699.1"/>
    </source>
</evidence>
<comment type="caution">
    <text evidence="2">The sequence shown here is derived from an EMBL/GenBank/DDBJ whole genome shotgun (WGS) entry which is preliminary data.</text>
</comment>